<organism evidence="1">
    <name type="scientific">Tolypothrix bouteillei VB521301</name>
    <dbReference type="NCBI Taxonomy" id="1479485"/>
    <lineage>
        <taxon>Bacteria</taxon>
        <taxon>Bacillati</taxon>
        <taxon>Cyanobacteriota</taxon>
        <taxon>Cyanophyceae</taxon>
        <taxon>Nostocales</taxon>
        <taxon>Tolypothrichaceae</taxon>
        <taxon>Tolypothrix</taxon>
    </lineage>
</organism>
<protein>
    <submittedName>
        <fullName evidence="1">Uncharacterized protein</fullName>
    </submittedName>
</protein>
<gene>
    <name evidence="1" type="ORF">DA73_0201960</name>
</gene>
<reference evidence="1" key="1">
    <citation type="journal article" date="2015" name="Genome Announc.">
        <title>Draft Genome Sequence of Tolypothrix boutellei Strain VB521301.</title>
        <authorList>
            <person name="Chandrababunaidu M.M."/>
            <person name="Singh D."/>
            <person name="Sen D."/>
            <person name="Bhan S."/>
            <person name="Das S."/>
            <person name="Gupta A."/>
            <person name="Adhikary S.P."/>
            <person name="Tripathy S."/>
        </authorList>
    </citation>
    <scope>NUCLEOTIDE SEQUENCE</scope>
    <source>
        <strain evidence="1">VB521301</strain>
    </source>
</reference>
<sequence>MRSANNRRSFEFKRRIDDTVYRFHPCEPLHGQSAWKREDLELWVTKVNGHGWVCVNAEFEILGVPWAVALETQDSMPPDGIWVSRKGDKSYVYELVYL</sequence>
<evidence type="ECO:0000313" key="1">
    <source>
        <dbReference type="EMBL" id="KIE13782.1"/>
    </source>
</evidence>
<dbReference type="OrthoDB" id="513827at2"/>
<dbReference type="AlphaFoldDB" id="A0A0C1NFT4"/>
<name>A0A0C1NFT4_9CYAN</name>
<dbReference type="EMBL" id="JHEG02000007">
    <property type="protein sequence ID" value="KIE13782.1"/>
    <property type="molecule type" value="Genomic_DNA"/>
</dbReference>
<comment type="caution">
    <text evidence="1">The sequence shown here is derived from an EMBL/GenBank/DDBJ whole genome shotgun (WGS) entry which is preliminary data.</text>
</comment>
<proteinExistence type="predicted"/>
<accession>A0A0C1NFT4</accession>